<keyword evidence="8" id="KW-0809">Transit peptide</keyword>
<evidence type="ECO:0000256" key="6">
    <source>
        <dbReference type="ARBA" id="ARBA00022576"/>
    </source>
</evidence>
<evidence type="ECO:0000256" key="2">
    <source>
        <dbReference type="ARBA" id="ARBA00008609"/>
    </source>
</evidence>
<dbReference type="Gene3D" id="4.10.1250.10">
    <property type="entry name" value="Aminomethyltransferase fragment"/>
    <property type="match status" value="1"/>
</dbReference>
<evidence type="ECO:0000313" key="15">
    <source>
        <dbReference type="EMBL" id="KAE9461661.1"/>
    </source>
</evidence>
<dbReference type="AlphaFoldDB" id="A0A6A4LZ25"/>
<keyword evidence="6" id="KW-0032">Aminotransferase</keyword>
<feature type="non-terminal residue" evidence="15">
    <location>
        <position position="1"/>
    </location>
</feature>
<dbReference type="Gene3D" id="2.40.30.110">
    <property type="entry name" value="Aminomethyltransferase beta-barrel domains"/>
    <property type="match status" value="1"/>
</dbReference>
<dbReference type="GO" id="GO:0008483">
    <property type="term" value="F:transaminase activity"/>
    <property type="evidence" value="ECO:0007669"/>
    <property type="project" value="UniProtKB-KW"/>
</dbReference>
<evidence type="ECO:0000256" key="3">
    <source>
        <dbReference type="ARBA" id="ARBA00011690"/>
    </source>
</evidence>
<dbReference type="InterPro" id="IPR006222">
    <property type="entry name" value="GCVT_N"/>
</dbReference>
<feature type="domain" description="GCVT N-terminal" evidence="13">
    <location>
        <begin position="276"/>
        <end position="349"/>
    </location>
</feature>
<dbReference type="SUPFAM" id="SSF103025">
    <property type="entry name" value="Folate-binding domain"/>
    <property type="match status" value="2"/>
</dbReference>
<comment type="catalytic activity">
    <reaction evidence="11">
        <text>N(6)-[(R)-S(8)-aminomethyldihydrolipoyl]-L-lysyl-[protein] + (6S)-5,6,7,8-tetrahydrofolate = N(6)-[(R)-dihydrolipoyl]-L-lysyl-[protein] + (6R)-5,10-methylene-5,6,7,8-tetrahydrofolate + NH4(+)</text>
        <dbReference type="Rhea" id="RHEA:16945"/>
        <dbReference type="Rhea" id="RHEA-COMP:10475"/>
        <dbReference type="Rhea" id="RHEA-COMP:10492"/>
        <dbReference type="ChEBI" id="CHEBI:15636"/>
        <dbReference type="ChEBI" id="CHEBI:28938"/>
        <dbReference type="ChEBI" id="CHEBI:57453"/>
        <dbReference type="ChEBI" id="CHEBI:83100"/>
        <dbReference type="ChEBI" id="CHEBI:83143"/>
        <dbReference type="EC" id="2.1.2.10"/>
    </reaction>
</comment>
<dbReference type="GO" id="GO:0004047">
    <property type="term" value="F:aminomethyltransferase activity"/>
    <property type="evidence" value="ECO:0007669"/>
    <property type="project" value="UniProtKB-EC"/>
</dbReference>
<feature type="domain" description="Aminomethyltransferase C-terminal" evidence="14">
    <location>
        <begin position="374"/>
        <end position="450"/>
    </location>
</feature>
<dbReference type="PIRSF" id="PIRSF006487">
    <property type="entry name" value="GcvT"/>
    <property type="match status" value="1"/>
</dbReference>
<protein>
    <recommendedName>
        <fullName evidence="5">Aminomethyltransferase, mitochondrial</fullName>
        <ecNumber evidence="4">2.1.2.10</ecNumber>
    </recommendedName>
    <alternativeName>
        <fullName evidence="10">Glycine cleavage system T protein</fullName>
    </alternativeName>
</protein>
<feature type="domain" description="GCVT N-terminal" evidence="13">
    <location>
        <begin position="41"/>
        <end position="229"/>
    </location>
</feature>
<evidence type="ECO:0000256" key="5">
    <source>
        <dbReference type="ARBA" id="ARBA00015825"/>
    </source>
</evidence>
<name>A0A6A4LZ25_9ERIC</name>
<dbReference type="InterPro" id="IPR013977">
    <property type="entry name" value="GcvT_C"/>
</dbReference>
<dbReference type="Proteomes" id="UP000428333">
    <property type="component" value="Linkage Group LG04"/>
</dbReference>
<dbReference type="Gene3D" id="3.30.1360.120">
    <property type="entry name" value="Probable tRNA modification gtpase trme, domain 1"/>
    <property type="match status" value="2"/>
</dbReference>
<dbReference type="PANTHER" id="PTHR43757">
    <property type="entry name" value="AMINOMETHYLTRANSFERASE"/>
    <property type="match status" value="1"/>
</dbReference>
<reference evidence="15 16" key="1">
    <citation type="journal article" date="2019" name="Genome Biol. Evol.">
        <title>The Rhododendron genome and chromosomal organization provide insight into shared whole-genome duplications across the heath family (Ericaceae).</title>
        <authorList>
            <person name="Soza V.L."/>
            <person name="Lindsley D."/>
            <person name="Waalkes A."/>
            <person name="Ramage E."/>
            <person name="Patwardhan R.P."/>
            <person name="Burton J.N."/>
            <person name="Adey A."/>
            <person name="Kumar A."/>
            <person name="Qiu R."/>
            <person name="Shendure J."/>
            <person name="Hall B."/>
        </authorList>
    </citation>
    <scope>NUCLEOTIDE SEQUENCE [LARGE SCALE GENOMIC DNA]</scope>
    <source>
        <strain evidence="15">RSF 1966-606</strain>
    </source>
</reference>
<keyword evidence="9" id="KW-0496">Mitochondrion</keyword>
<evidence type="ECO:0000256" key="9">
    <source>
        <dbReference type="ARBA" id="ARBA00023128"/>
    </source>
</evidence>
<comment type="subcellular location">
    <subcellularLocation>
        <location evidence="1">Mitochondrion</location>
    </subcellularLocation>
</comment>
<dbReference type="InterPro" id="IPR029043">
    <property type="entry name" value="GcvT/YgfZ_C"/>
</dbReference>
<dbReference type="FunFam" id="2.40.30.110:FF:000002">
    <property type="entry name" value="Aminomethyltransferase"/>
    <property type="match status" value="1"/>
</dbReference>
<dbReference type="InterPro" id="IPR028896">
    <property type="entry name" value="GcvT/YgfZ/DmdA"/>
</dbReference>
<dbReference type="FunFam" id="3.30.70.1400:FF:000001">
    <property type="entry name" value="Aminomethyltransferase"/>
    <property type="match status" value="1"/>
</dbReference>
<sequence>MRGGNLWQLGQSITRRLAQADKKAITRRSFASEAELKKTALYDFHVAHGGKMVPFAGWGMPIQYKDSIMDSTLNCRENGGLFDVSHMCGLSLKGKDCIPFLEKLVVADVAGLTPLTGSLTVFTNEKGGAIDDSVITKVTDDHIYLVVNAGCRDKDLAHIEEHMKAFKAKGGDVSWHIHDERSLLALQGPLAAPVLQHLTKEDLSKIYFGEFRMLDINGAHCFLTRTGYVAYMLSLVDVLTWFLTNELYALSTRLLAEAVTFGARLSSHDLENNGSIEYTGEDGFEISVPSENALDLAKAILEKSEGKVRLTGLGARDSLRLEAGLCLYGNDMEQHITPVEAGLTWAIGKRRRAEGGFLGAEVILKQIETGPSIRRVGFFSSGPPARSHSEIQDEKGTTLGEVTSGGFSPCLKKNIAMGYVKSGSHKAGTKVKIVVRGKLYDGNVTKMPFVPTKYYKPS</sequence>
<dbReference type="EC" id="2.1.2.10" evidence="4"/>
<dbReference type="EMBL" id="QEFC01000952">
    <property type="protein sequence ID" value="KAE9461661.1"/>
    <property type="molecule type" value="Genomic_DNA"/>
</dbReference>
<evidence type="ECO:0000256" key="11">
    <source>
        <dbReference type="ARBA" id="ARBA00047665"/>
    </source>
</evidence>
<evidence type="ECO:0000259" key="14">
    <source>
        <dbReference type="Pfam" id="PF08669"/>
    </source>
</evidence>
<dbReference type="GO" id="GO:0005739">
    <property type="term" value="C:mitochondrion"/>
    <property type="evidence" value="ECO:0007669"/>
    <property type="project" value="UniProtKB-SubCell"/>
</dbReference>
<evidence type="ECO:0000256" key="8">
    <source>
        <dbReference type="ARBA" id="ARBA00022946"/>
    </source>
</evidence>
<comment type="similarity">
    <text evidence="2">Belongs to the GcvT family.</text>
</comment>
<evidence type="ECO:0000256" key="4">
    <source>
        <dbReference type="ARBA" id="ARBA00012616"/>
    </source>
</evidence>
<proteinExistence type="inferred from homology"/>
<comment type="caution">
    <text evidence="15">The sequence shown here is derived from an EMBL/GenBank/DDBJ whole genome shotgun (WGS) entry which is preliminary data.</text>
</comment>
<evidence type="ECO:0000259" key="13">
    <source>
        <dbReference type="Pfam" id="PF01571"/>
    </source>
</evidence>
<keyword evidence="7" id="KW-0808">Transferase</keyword>
<dbReference type="Pfam" id="PF01571">
    <property type="entry name" value="GCV_T"/>
    <property type="match status" value="2"/>
</dbReference>
<organism evidence="15 16">
    <name type="scientific">Rhododendron williamsianum</name>
    <dbReference type="NCBI Taxonomy" id="262921"/>
    <lineage>
        <taxon>Eukaryota</taxon>
        <taxon>Viridiplantae</taxon>
        <taxon>Streptophyta</taxon>
        <taxon>Embryophyta</taxon>
        <taxon>Tracheophyta</taxon>
        <taxon>Spermatophyta</taxon>
        <taxon>Magnoliopsida</taxon>
        <taxon>eudicotyledons</taxon>
        <taxon>Gunneridae</taxon>
        <taxon>Pentapetalae</taxon>
        <taxon>asterids</taxon>
        <taxon>Ericales</taxon>
        <taxon>Ericaceae</taxon>
        <taxon>Ericoideae</taxon>
        <taxon>Rhodoreae</taxon>
        <taxon>Rhododendron</taxon>
    </lineage>
</organism>
<dbReference type="FunFam" id="4.10.1250.10:FF:000002">
    <property type="entry name" value="Aminomethyltransferase"/>
    <property type="match status" value="1"/>
</dbReference>
<dbReference type="Gene3D" id="3.30.70.1400">
    <property type="entry name" value="Aminomethyltransferase beta-barrel domains"/>
    <property type="match status" value="1"/>
</dbReference>
<comment type="subunit">
    <text evidence="3">The glycine cleavage system is composed of four proteins: P, T, L and H.</text>
</comment>
<evidence type="ECO:0000256" key="10">
    <source>
        <dbReference type="ARBA" id="ARBA00031395"/>
    </source>
</evidence>
<keyword evidence="16" id="KW-1185">Reference proteome</keyword>
<evidence type="ECO:0000256" key="12">
    <source>
        <dbReference type="PIRSR" id="PIRSR006487-1"/>
    </source>
</evidence>
<accession>A0A6A4LZ25</accession>
<feature type="binding site" evidence="12">
    <location>
        <position position="285"/>
    </location>
    <ligand>
        <name>substrate</name>
    </ligand>
</feature>
<dbReference type="Pfam" id="PF08669">
    <property type="entry name" value="GCV_T_C"/>
    <property type="match status" value="1"/>
</dbReference>
<dbReference type="InterPro" id="IPR027266">
    <property type="entry name" value="TrmE/GcvT-like"/>
</dbReference>
<dbReference type="PANTHER" id="PTHR43757:SF2">
    <property type="entry name" value="AMINOMETHYLTRANSFERASE, MITOCHONDRIAL"/>
    <property type="match status" value="1"/>
</dbReference>
<gene>
    <name evidence="15" type="ORF">C3L33_06430</name>
</gene>
<evidence type="ECO:0000313" key="16">
    <source>
        <dbReference type="Proteomes" id="UP000428333"/>
    </source>
</evidence>
<evidence type="ECO:0000256" key="1">
    <source>
        <dbReference type="ARBA" id="ARBA00004173"/>
    </source>
</evidence>
<dbReference type="SUPFAM" id="SSF101790">
    <property type="entry name" value="Aminomethyltransferase beta-barrel domain"/>
    <property type="match status" value="1"/>
</dbReference>
<evidence type="ECO:0000256" key="7">
    <source>
        <dbReference type="ARBA" id="ARBA00022679"/>
    </source>
</evidence>
<dbReference type="OrthoDB" id="10263536at2759"/>